<feature type="transmembrane region" description="Helical" evidence="1">
    <location>
        <begin position="145"/>
        <end position="169"/>
    </location>
</feature>
<dbReference type="EMBL" id="JQCD01000031">
    <property type="protein sequence ID" value="KRN76076.1"/>
    <property type="molecule type" value="Genomic_DNA"/>
</dbReference>
<gene>
    <name evidence="2" type="ORF">IV67_GL001127</name>
</gene>
<proteinExistence type="predicted"/>
<keyword evidence="3" id="KW-1185">Reference proteome</keyword>
<dbReference type="Proteomes" id="UP000051673">
    <property type="component" value="Unassembled WGS sequence"/>
</dbReference>
<organism evidence="2 3">
    <name type="scientific">Weissella minor</name>
    <dbReference type="NCBI Taxonomy" id="1620"/>
    <lineage>
        <taxon>Bacteria</taxon>
        <taxon>Bacillati</taxon>
        <taxon>Bacillota</taxon>
        <taxon>Bacilli</taxon>
        <taxon>Lactobacillales</taxon>
        <taxon>Lactobacillaceae</taxon>
        <taxon>Weissella</taxon>
    </lineage>
</organism>
<reference evidence="2 3" key="1">
    <citation type="journal article" date="2015" name="Genome Announc.">
        <title>Expanding the biotechnology potential of lactobacilli through comparative genomics of 213 strains and associated genera.</title>
        <authorList>
            <person name="Sun Z."/>
            <person name="Harris H.M."/>
            <person name="McCann A."/>
            <person name="Guo C."/>
            <person name="Argimon S."/>
            <person name="Zhang W."/>
            <person name="Yang X."/>
            <person name="Jeffery I.B."/>
            <person name="Cooney J.C."/>
            <person name="Kagawa T.F."/>
            <person name="Liu W."/>
            <person name="Song Y."/>
            <person name="Salvetti E."/>
            <person name="Wrobel A."/>
            <person name="Rasinkangas P."/>
            <person name="Parkhill J."/>
            <person name="Rea M.C."/>
            <person name="O'Sullivan O."/>
            <person name="Ritari J."/>
            <person name="Douillard F.P."/>
            <person name="Paul Ross R."/>
            <person name="Yang R."/>
            <person name="Briner A.E."/>
            <person name="Felis G.E."/>
            <person name="de Vos W.M."/>
            <person name="Barrangou R."/>
            <person name="Klaenhammer T.R."/>
            <person name="Caufield P.W."/>
            <person name="Cui Y."/>
            <person name="Zhang H."/>
            <person name="O'Toole P.W."/>
        </authorList>
    </citation>
    <scope>NUCLEOTIDE SEQUENCE [LARGE SCALE GENOMIC DNA]</scope>
    <source>
        <strain evidence="2 3">DSM 20014</strain>
    </source>
</reference>
<dbReference type="PATRIC" id="fig|1620.3.peg.1141"/>
<dbReference type="OrthoDB" id="2149714at2"/>
<evidence type="ECO:0000256" key="1">
    <source>
        <dbReference type="SAM" id="Phobius"/>
    </source>
</evidence>
<keyword evidence="1" id="KW-0472">Membrane</keyword>
<comment type="caution">
    <text evidence="2">The sequence shown here is derived from an EMBL/GenBank/DDBJ whole genome shotgun (WGS) entry which is preliminary data.</text>
</comment>
<evidence type="ECO:0000313" key="3">
    <source>
        <dbReference type="Proteomes" id="UP000051673"/>
    </source>
</evidence>
<dbReference type="RefSeq" id="WP_057788970.1">
    <property type="nucleotide sequence ID" value="NZ_JQCD01000031.1"/>
</dbReference>
<name>A0A0R2JML6_9LACO</name>
<dbReference type="STRING" id="1620.IV67_GL001127"/>
<keyword evidence="1" id="KW-1133">Transmembrane helix</keyword>
<sequence>MRLIKQMTYTTVATIFLGSTVPFVVPTQQAGANILSAQNSFVPENIETSMTQISGAIDVQKLSGEALSQFEKSIEIAAQRMGLSKVDEASAIDVLRGFFDSKQAYYANTQLATEALISAIDRNHQNVLSGEQVLAARHGKISTRFLGAVLDIVISACVGGGVGAAAALVRRKGRAAAKRIVQQRVVNKMRGMGLGRAAGYASAALDLALGYYSPGSIIAHRIDAHDRKRNNGWIELW</sequence>
<evidence type="ECO:0000313" key="2">
    <source>
        <dbReference type="EMBL" id="KRN76076.1"/>
    </source>
</evidence>
<dbReference type="AlphaFoldDB" id="A0A0R2JML6"/>
<accession>A0A0R2JML6</accession>
<keyword evidence="1" id="KW-0812">Transmembrane</keyword>
<protein>
    <submittedName>
        <fullName evidence="2">Uncharacterized protein</fullName>
    </submittedName>
</protein>